<proteinExistence type="predicted"/>
<evidence type="ECO:0000313" key="2">
    <source>
        <dbReference type="Proteomes" id="UP000236723"/>
    </source>
</evidence>
<evidence type="ECO:0000313" key="1">
    <source>
        <dbReference type="EMBL" id="SEG75922.1"/>
    </source>
</evidence>
<organism evidence="1 2">
    <name type="scientific">Thermomonospora echinospora</name>
    <dbReference type="NCBI Taxonomy" id="1992"/>
    <lineage>
        <taxon>Bacteria</taxon>
        <taxon>Bacillati</taxon>
        <taxon>Actinomycetota</taxon>
        <taxon>Actinomycetes</taxon>
        <taxon>Streptosporangiales</taxon>
        <taxon>Thermomonosporaceae</taxon>
        <taxon>Thermomonospora</taxon>
    </lineage>
</organism>
<gene>
    <name evidence="1" type="ORF">SAMN04489712_11198</name>
</gene>
<dbReference type="AlphaFoldDB" id="A0A1H6CSB2"/>
<dbReference type="Proteomes" id="UP000236723">
    <property type="component" value="Unassembled WGS sequence"/>
</dbReference>
<dbReference type="OrthoDB" id="3699132at2"/>
<dbReference type="RefSeq" id="WP_160147071.1">
    <property type="nucleotide sequence ID" value="NZ_FNVO01000011.1"/>
</dbReference>
<keyword evidence="2" id="KW-1185">Reference proteome</keyword>
<protein>
    <submittedName>
        <fullName evidence="1">Uncharacterized protein</fullName>
    </submittedName>
</protein>
<name>A0A1H6CSB2_9ACTN</name>
<sequence length="52" mass="5710">MKALLTRLAAHHARVQASSVVFHERGGEVCTRACRSAAHRDRVTTAALRARL</sequence>
<dbReference type="EMBL" id="FNVO01000011">
    <property type="protein sequence ID" value="SEG75922.1"/>
    <property type="molecule type" value="Genomic_DNA"/>
</dbReference>
<reference evidence="2" key="1">
    <citation type="submission" date="2016-10" db="EMBL/GenBank/DDBJ databases">
        <authorList>
            <person name="Varghese N."/>
            <person name="Submissions S."/>
        </authorList>
    </citation>
    <scope>NUCLEOTIDE SEQUENCE [LARGE SCALE GENOMIC DNA]</scope>
    <source>
        <strain evidence="2">DSM 43163</strain>
    </source>
</reference>
<accession>A0A1H6CSB2</accession>